<dbReference type="CDD" id="cd02440">
    <property type="entry name" value="AdoMet_MTases"/>
    <property type="match status" value="1"/>
</dbReference>
<dbReference type="GO" id="GO:0008168">
    <property type="term" value="F:methyltransferase activity"/>
    <property type="evidence" value="ECO:0007669"/>
    <property type="project" value="UniProtKB-KW"/>
</dbReference>
<evidence type="ECO:0000313" key="3">
    <source>
        <dbReference type="Proteomes" id="UP001165498"/>
    </source>
</evidence>
<accession>A0ABT1QUF7</accession>
<dbReference type="Pfam" id="PF08241">
    <property type="entry name" value="Methyltransf_11"/>
    <property type="match status" value="1"/>
</dbReference>
<keyword evidence="2" id="KW-0489">Methyltransferase</keyword>
<organism evidence="2 3">
    <name type="scientific">Tahibacter harae</name>
    <dbReference type="NCBI Taxonomy" id="2963937"/>
    <lineage>
        <taxon>Bacteria</taxon>
        <taxon>Pseudomonadati</taxon>
        <taxon>Pseudomonadota</taxon>
        <taxon>Gammaproteobacteria</taxon>
        <taxon>Lysobacterales</taxon>
        <taxon>Rhodanobacteraceae</taxon>
        <taxon>Tahibacter</taxon>
    </lineage>
</organism>
<dbReference type="RefSeq" id="WP_255915092.1">
    <property type="nucleotide sequence ID" value="NZ_JANFQO010000013.1"/>
</dbReference>
<dbReference type="InterPro" id="IPR029063">
    <property type="entry name" value="SAM-dependent_MTases_sf"/>
</dbReference>
<dbReference type="InterPro" id="IPR050508">
    <property type="entry name" value="Methyltransf_Superfamily"/>
</dbReference>
<gene>
    <name evidence="2" type="ORF">NM961_14375</name>
</gene>
<evidence type="ECO:0000313" key="2">
    <source>
        <dbReference type="EMBL" id="MCQ4165903.1"/>
    </source>
</evidence>
<reference evidence="2" key="1">
    <citation type="submission" date="2022-07" db="EMBL/GenBank/DDBJ databases">
        <title>Tahibacter sp., a new gammaproteobacterium isolated from the silt sample collected at pig farm.</title>
        <authorList>
            <person name="Chen H."/>
        </authorList>
    </citation>
    <scope>NUCLEOTIDE SEQUENCE</scope>
    <source>
        <strain evidence="2">P2K</strain>
    </source>
</reference>
<dbReference type="SUPFAM" id="SSF53335">
    <property type="entry name" value="S-adenosyl-L-methionine-dependent methyltransferases"/>
    <property type="match status" value="1"/>
</dbReference>
<protein>
    <submittedName>
        <fullName evidence="2">Class I SAM-dependent methyltransferase</fullName>
    </submittedName>
</protein>
<dbReference type="Proteomes" id="UP001165498">
    <property type="component" value="Unassembled WGS sequence"/>
</dbReference>
<dbReference type="InterPro" id="IPR013216">
    <property type="entry name" value="Methyltransf_11"/>
</dbReference>
<feature type="domain" description="Methyltransferase type 11" evidence="1">
    <location>
        <begin position="43"/>
        <end position="129"/>
    </location>
</feature>
<comment type="caution">
    <text evidence="2">The sequence shown here is derived from an EMBL/GenBank/DDBJ whole genome shotgun (WGS) entry which is preliminary data.</text>
</comment>
<dbReference type="EMBL" id="JANFQO010000013">
    <property type="protein sequence ID" value="MCQ4165903.1"/>
    <property type="molecule type" value="Genomic_DNA"/>
</dbReference>
<proteinExistence type="predicted"/>
<sequence length="248" mass="26976">MTPLDWDYSALAAHYNRRAPYAEDALDQLLHALALPAQAAVADIGAGTGRLSLPLRRRGLRVTAVEPNAAMRAVGRQDGLDYVAARGEATGLAAASFDLVSYGSSFNVLQPAAALREAARLLRPGGVIALLWNHRDLDDPQQQAVEQAIRRHVPGYGYGSRREDPAAEIARSGLFGPVQQVQQRFLHHTTRTDFVEGFRAHATLLRQAGAAREAVLRDIDAVFGDSGQLAVPFHTRIWWARRGTACTP</sequence>
<dbReference type="Gene3D" id="3.40.50.150">
    <property type="entry name" value="Vaccinia Virus protein VP39"/>
    <property type="match status" value="1"/>
</dbReference>
<dbReference type="GO" id="GO:0032259">
    <property type="term" value="P:methylation"/>
    <property type="evidence" value="ECO:0007669"/>
    <property type="project" value="UniProtKB-KW"/>
</dbReference>
<dbReference type="PANTHER" id="PTHR42912">
    <property type="entry name" value="METHYLTRANSFERASE"/>
    <property type="match status" value="1"/>
</dbReference>
<dbReference type="PANTHER" id="PTHR42912:SF95">
    <property type="entry name" value="METHYLTRANSFERASE TYPE 11 DOMAIN-CONTAINING PROTEIN"/>
    <property type="match status" value="1"/>
</dbReference>
<keyword evidence="2" id="KW-0808">Transferase</keyword>
<evidence type="ECO:0000259" key="1">
    <source>
        <dbReference type="Pfam" id="PF08241"/>
    </source>
</evidence>
<keyword evidence="3" id="KW-1185">Reference proteome</keyword>
<name>A0ABT1QUF7_9GAMM</name>